<organism evidence="13 14">
    <name type="scientific">Acidiferrimicrobium australe</name>
    <dbReference type="NCBI Taxonomy" id="2664430"/>
    <lineage>
        <taxon>Bacteria</taxon>
        <taxon>Bacillati</taxon>
        <taxon>Actinomycetota</taxon>
        <taxon>Acidimicrobiia</taxon>
        <taxon>Acidimicrobiales</taxon>
        <taxon>Acidimicrobiaceae</taxon>
        <taxon>Acidiferrimicrobium</taxon>
    </lineage>
</organism>
<dbReference type="GO" id="GO:0032259">
    <property type="term" value="P:methylation"/>
    <property type="evidence" value="ECO:0007669"/>
    <property type="project" value="UniProtKB-KW"/>
</dbReference>
<evidence type="ECO:0000313" key="14">
    <source>
        <dbReference type="Proteomes" id="UP000437736"/>
    </source>
</evidence>
<keyword evidence="13" id="KW-0808">Transferase</keyword>
<sequence>MSATVDLAAELAAFGVATCYEAAGRRGLLDLPLTCLHPGTAVAGPARIAACGQGDNRAVHEVMSHVQPGDVLVLRMPRPEPVALLGELLATQAEQRGAAAVLVDAAVRDVGPLGRVGLPVWTRFVSVRGATKAQRGAVDVPVAVGGCIVSPGDWIVLDADGGWTTPAPDIPELIEKARARVEREAGLLERYRAGELSYDLYGMRAEDVG</sequence>
<comment type="catalytic activity">
    <reaction evidence="1">
        <text>4-hydroxy-4-methyl-2-oxoglutarate = 2 pyruvate</text>
        <dbReference type="Rhea" id="RHEA:22748"/>
        <dbReference type="ChEBI" id="CHEBI:15361"/>
        <dbReference type="ChEBI" id="CHEBI:58276"/>
        <dbReference type="EC" id="4.1.3.17"/>
    </reaction>
</comment>
<dbReference type="Proteomes" id="UP000437736">
    <property type="component" value="Unassembled WGS sequence"/>
</dbReference>
<dbReference type="PANTHER" id="PTHR33254:SF4">
    <property type="entry name" value="4-HYDROXY-4-METHYL-2-OXOGLUTARATE ALDOLASE 3-RELATED"/>
    <property type="match status" value="1"/>
</dbReference>
<comment type="catalytic activity">
    <reaction evidence="12">
        <text>oxaloacetate + H(+) = pyruvate + CO2</text>
        <dbReference type="Rhea" id="RHEA:15641"/>
        <dbReference type="ChEBI" id="CHEBI:15361"/>
        <dbReference type="ChEBI" id="CHEBI:15378"/>
        <dbReference type="ChEBI" id="CHEBI:16452"/>
        <dbReference type="ChEBI" id="CHEBI:16526"/>
        <dbReference type="EC" id="4.1.1.112"/>
    </reaction>
</comment>
<dbReference type="Gene3D" id="3.50.30.40">
    <property type="entry name" value="Ribonuclease E inhibitor RraA/RraA-like"/>
    <property type="match status" value="1"/>
</dbReference>
<dbReference type="EC" id="4.1.1.112" evidence="6"/>
<comment type="similarity">
    <text evidence="3">Belongs to the class II aldolase/RraA-like family.</text>
</comment>
<evidence type="ECO:0000256" key="11">
    <source>
        <dbReference type="ARBA" id="ARBA00032305"/>
    </source>
</evidence>
<accession>A0ABW9QPJ3</accession>
<evidence type="ECO:0000256" key="12">
    <source>
        <dbReference type="ARBA" id="ARBA00047973"/>
    </source>
</evidence>
<evidence type="ECO:0000256" key="1">
    <source>
        <dbReference type="ARBA" id="ARBA00001342"/>
    </source>
</evidence>
<comment type="function">
    <text evidence="8">Catalyzes the aldol cleavage of 4-hydroxy-4-methyl-2-oxoglutarate (HMG) into 2 molecules of pyruvate. Also contains a secondary oxaloacetate (OAA) decarboxylase activity due to the common pyruvate enolate transition state formed following C-C bond cleavage in the retro-aldol and decarboxylation reactions.</text>
</comment>
<evidence type="ECO:0000256" key="9">
    <source>
        <dbReference type="ARBA" id="ARBA00029596"/>
    </source>
</evidence>
<evidence type="ECO:0000256" key="6">
    <source>
        <dbReference type="ARBA" id="ARBA00012947"/>
    </source>
</evidence>
<gene>
    <name evidence="13" type="ORF">GHK86_02700</name>
</gene>
<evidence type="ECO:0000256" key="8">
    <source>
        <dbReference type="ARBA" id="ARBA00025046"/>
    </source>
</evidence>
<proteinExistence type="inferred from homology"/>
<comment type="cofactor">
    <cofactor evidence="2">
        <name>a divalent metal cation</name>
        <dbReference type="ChEBI" id="CHEBI:60240"/>
    </cofactor>
</comment>
<evidence type="ECO:0000313" key="13">
    <source>
        <dbReference type="EMBL" id="MST31639.1"/>
    </source>
</evidence>
<keyword evidence="13" id="KW-0489">Methyltransferase</keyword>
<dbReference type="CDD" id="cd16841">
    <property type="entry name" value="RraA_family"/>
    <property type="match status" value="1"/>
</dbReference>
<evidence type="ECO:0000256" key="5">
    <source>
        <dbReference type="ARBA" id="ARBA00012213"/>
    </source>
</evidence>
<dbReference type="GO" id="GO:0008168">
    <property type="term" value="F:methyltransferase activity"/>
    <property type="evidence" value="ECO:0007669"/>
    <property type="project" value="UniProtKB-KW"/>
</dbReference>
<name>A0ABW9QPJ3_9ACTN</name>
<evidence type="ECO:0000256" key="4">
    <source>
        <dbReference type="ARBA" id="ARBA00011233"/>
    </source>
</evidence>
<comment type="caution">
    <text evidence="13">The sequence shown here is derived from an EMBL/GenBank/DDBJ whole genome shotgun (WGS) entry which is preliminary data.</text>
</comment>
<dbReference type="InterPro" id="IPR005493">
    <property type="entry name" value="RraA/RraA-like"/>
</dbReference>
<reference evidence="13 14" key="1">
    <citation type="submission" date="2019-11" db="EMBL/GenBank/DDBJ databases">
        <title>Acidiferrimicrobium australis gen. nov., sp. nov., an acidophilic and obligately heterotrophic, member of the Actinobacteria that catalyses dissimilatory oxido- reduction of iron isolated from metal-rich acidic water in Chile.</title>
        <authorList>
            <person name="Gonzalez D."/>
            <person name="Huber K."/>
            <person name="Hedrich S."/>
            <person name="Rojas-Villalobos C."/>
            <person name="Quatrini R."/>
            <person name="Dinamarca M.A."/>
            <person name="Schwarz A."/>
            <person name="Canales C."/>
            <person name="Nancucheo I."/>
        </authorList>
    </citation>
    <scope>NUCLEOTIDE SEQUENCE [LARGE SCALE GENOMIC DNA]</scope>
    <source>
        <strain evidence="13 14">USS-CCA1</strain>
    </source>
</reference>
<evidence type="ECO:0000256" key="7">
    <source>
        <dbReference type="ARBA" id="ARBA00016549"/>
    </source>
</evidence>
<evidence type="ECO:0000256" key="3">
    <source>
        <dbReference type="ARBA" id="ARBA00008621"/>
    </source>
</evidence>
<protein>
    <recommendedName>
        <fullName evidence="7">Putative 4-hydroxy-4-methyl-2-oxoglutarate aldolase</fullName>
        <ecNumber evidence="6">4.1.1.112</ecNumber>
        <ecNumber evidence="5">4.1.3.17</ecNumber>
    </recommendedName>
    <alternativeName>
        <fullName evidence="11">Oxaloacetate decarboxylase</fullName>
    </alternativeName>
    <alternativeName>
        <fullName evidence="9">Regulator of ribonuclease activity homolog</fullName>
    </alternativeName>
    <alternativeName>
        <fullName evidence="10">RraA-like protein</fullName>
    </alternativeName>
</protein>
<evidence type="ECO:0000256" key="10">
    <source>
        <dbReference type="ARBA" id="ARBA00030169"/>
    </source>
</evidence>
<dbReference type="PANTHER" id="PTHR33254">
    <property type="entry name" value="4-HYDROXY-4-METHYL-2-OXOGLUTARATE ALDOLASE 3-RELATED"/>
    <property type="match status" value="1"/>
</dbReference>
<keyword evidence="14" id="KW-1185">Reference proteome</keyword>
<dbReference type="Pfam" id="PF03737">
    <property type="entry name" value="RraA-like"/>
    <property type="match status" value="1"/>
</dbReference>
<dbReference type="InterPro" id="IPR036704">
    <property type="entry name" value="RraA/RraA-like_sf"/>
</dbReference>
<dbReference type="SUPFAM" id="SSF89562">
    <property type="entry name" value="RraA-like"/>
    <property type="match status" value="1"/>
</dbReference>
<evidence type="ECO:0000256" key="2">
    <source>
        <dbReference type="ARBA" id="ARBA00001968"/>
    </source>
</evidence>
<comment type="subunit">
    <text evidence="4">Homotrimer.</text>
</comment>
<dbReference type="EMBL" id="WJHE01000109">
    <property type="protein sequence ID" value="MST31639.1"/>
    <property type="molecule type" value="Genomic_DNA"/>
</dbReference>
<dbReference type="EC" id="4.1.3.17" evidence="5"/>